<dbReference type="RefSeq" id="WP_146850143.1">
    <property type="nucleotide sequence ID" value="NZ_BKAG01000010.1"/>
</dbReference>
<dbReference type="InterPro" id="IPR041698">
    <property type="entry name" value="Methyltransf_25"/>
</dbReference>
<dbReference type="PANTHER" id="PTHR43861">
    <property type="entry name" value="TRANS-ACONITATE 2-METHYLTRANSFERASE-RELATED"/>
    <property type="match status" value="1"/>
</dbReference>
<proteinExistence type="predicted"/>
<evidence type="ECO:0000256" key="1">
    <source>
        <dbReference type="ARBA" id="ARBA00022679"/>
    </source>
</evidence>
<accession>A0A512M732</accession>
<comment type="caution">
    <text evidence="3">The sequence shown here is derived from an EMBL/GenBank/DDBJ whole genome shotgun (WGS) entry which is preliminary data.</text>
</comment>
<keyword evidence="1 3" id="KW-0808">Transferase</keyword>
<dbReference type="AlphaFoldDB" id="A0A512M732"/>
<dbReference type="EMBL" id="BKAG01000010">
    <property type="protein sequence ID" value="GEP42547.1"/>
    <property type="molecule type" value="Genomic_DNA"/>
</dbReference>
<keyword evidence="4" id="KW-1185">Reference proteome</keyword>
<dbReference type="Gene3D" id="3.40.50.150">
    <property type="entry name" value="Vaccinia Virus protein VP39"/>
    <property type="match status" value="1"/>
</dbReference>
<dbReference type="InterPro" id="IPR029063">
    <property type="entry name" value="SAM-dependent_MTases_sf"/>
</dbReference>
<protein>
    <submittedName>
        <fullName evidence="3">SAM-dependent methyltransferase</fullName>
    </submittedName>
</protein>
<dbReference type="GO" id="GO:0032259">
    <property type="term" value="P:methylation"/>
    <property type="evidence" value="ECO:0007669"/>
    <property type="project" value="UniProtKB-KW"/>
</dbReference>
<dbReference type="GO" id="GO:0008168">
    <property type="term" value="F:methyltransferase activity"/>
    <property type="evidence" value="ECO:0007669"/>
    <property type="project" value="UniProtKB-KW"/>
</dbReference>
<feature type="domain" description="Methyltransferase" evidence="2">
    <location>
        <begin position="49"/>
        <end position="147"/>
    </location>
</feature>
<dbReference type="Pfam" id="PF13649">
    <property type="entry name" value="Methyltransf_25"/>
    <property type="match status" value="1"/>
</dbReference>
<gene>
    <name evidence="3" type="ORF">BGE01nite_18380</name>
</gene>
<evidence type="ECO:0000313" key="3">
    <source>
        <dbReference type="EMBL" id="GEP42547.1"/>
    </source>
</evidence>
<reference evidence="3 4" key="1">
    <citation type="submission" date="2019-07" db="EMBL/GenBank/DDBJ databases">
        <title>Whole genome shotgun sequence of Brevifollis gellanilyticus NBRC 108608.</title>
        <authorList>
            <person name="Hosoyama A."/>
            <person name="Uohara A."/>
            <person name="Ohji S."/>
            <person name="Ichikawa N."/>
        </authorList>
    </citation>
    <scope>NUCLEOTIDE SEQUENCE [LARGE SCALE GENOMIC DNA]</scope>
    <source>
        <strain evidence="3 4">NBRC 108608</strain>
    </source>
</reference>
<sequence>MPPPSPPAAFGPEHAAAYDQRFAKLAPMRDALHLLIGALLADLPANARILCVGAGTGHELLYLAQKFPQWQFTAVEPSSPMLALCRQKAEASGIAHRCVFHEGYLDSLPPSEPFDAATSLLVSQFVLEPSARVGFFRTIAGRLRPGGFLASADLASDTSSATYRSLLEVWLRLMRETGSPPEQLARMPETYQKDVSILPLDQVSSIITSAGFDTPVLFLQTCLIHAWYARRIPAETEKSA</sequence>
<dbReference type="CDD" id="cd02440">
    <property type="entry name" value="AdoMet_MTases"/>
    <property type="match status" value="1"/>
</dbReference>
<organism evidence="3 4">
    <name type="scientific">Brevifollis gellanilyticus</name>
    <dbReference type="NCBI Taxonomy" id="748831"/>
    <lineage>
        <taxon>Bacteria</taxon>
        <taxon>Pseudomonadati</taxon>
        <taxon>Verrucomicrobiota</taxon>
        <taxon>Verrucomicrobiia</taxon>
        <taxon>Verrucomicrobiales</taxon>
        <taxon>Verrucomicrobiaceae</taxon>
    </lineage>
</organism>
<evidence type="ECO:0000313" key="4">
    <source>
        <dbReference type="Proteomes" id="UP000321577"/>
    </source>
</evidence>
<dbReference type="OrthoDB" id="213472at2"/>
<dbReference type="Proteomes" id="UP000321577">
    <property type="component" value="Unassembled WGS sequence"/>
</dbReference>
<keyword evidence="3" id="KW-0489">Methyltransferase</keyword>
<name>A0A512M732_9BACT</name>
<evidence type="ECO:0000259" key="2">
    <source>
        <dbReference type="Pfam" id="PF13649"/>
    </source>
</evidence>
<dbReference type="SUPFAM" id="SSF53335">
    <property type="entry name" value="S-adenosyl-L-methionine-dependent methyltransferases"/>
    <property type="match status" value="1"/>
</dbReference>